<keyword evidence="2" id="KW-0503">Monooxygenase</keyword>
<dbReference type="GO" id="GO:0008395">
    <property type="term" value="F:steroid hydroxylase activity"/>
    <property type="evidence" value="ECO:0007669"/>
    <property type="project" value="TreeGrafter"/>
</dbReference>
<dbReference type="PANTHER" id="PTHR46696:SF4">
    <property type="entry name" value="BIOTIN BIOSYNTHESIS CYTOCHROME P450"/>
    <property type="match status" value="1"/>
</dbReference>
<comment type="caution">
    <text evidence="3">The sequence shown here is derived from an EMBL/GenBank/DDBJ whole genome shotgun (WGS) entry which is preliminary data.</text>
</comment>
<dbReference type="SUPFAM" id="SSF48264">
    <property type="entry name" value="Cytochrome P450"/>
    <property type="match status" value="1"/>
</dbReference>
<gene>
    <name evidence="3" type="ORF">E6K72_04210</name>
</gene>
<dbReference type="PANTHER" id="PTHR46696">
    <property type="entry name" value="P450, PUTATIVE (EUROFUNG)-RELATED"/>
    <property type="match status" value="1"/>
</dbReference>
<dbReference type="Gene3D" id="1.10.630.10">
    <property type="entry name" value="Cytochrome P450"/>
    <property type="match status" value="1"/>
</dbReference>
<keyword evidence="2" id="KW-0479">Metal-binding</keyword>
<sequence>MSSATRCSRCSRTPRRSRRCAPTRRACRRRWRRSYASPPNRDEAVFEHADVFDIGREQKPDVAFGFGPHYCLGASLATLEAEVALRVLLARTRRFRRVDDAPLPIPPSIVFRGVTRLPVVLEPA</sequence>
<dbReference type="InterPro" id="IPR002397">
    <property type="entry name" value="Cyt_P450_B"/>
</dbReference>
<name>A0A538SZU6_UNCEI</name>
<dbReference type="GO" id="GO:0005506">
    <property type="term" value="F:iron ion binding"/>
    <property type="evidence" value="ECO:0007669"/>
    <property type="project" value="InterPro"/>
</dbReference>
<keyword evidence="2" id="KW-0560">Oxidoreductase</keyword>
<evidence type="ECO:0000256" key="2">
    <source>
        <dbReference type="RuleBase" id="RU000461"/>
    </source>
</evidence>
<dbReference type="InterPro" id="IPR017972">
    <property type="entry name" value="Cyt_P450_CS"/>
</dbReference>
<protein>
    <submittedName>
        <fullName evidence="3">Cytochrome P450</fullName>
    </submittedName>
</protein>
<dbReference type="EMBL" id="VBOS01000143">
    <property type="protein sequence ID" value="TMQ56893.1"/>
    <property type="molecule type" value="Genomic_DNA"/>
</dbReference>
<accession>A0A538SZU6</accession>
<organism evidence="3 4">
    <name type="scientific">Eiseniibacteriota bacterium</name>
    <dbReference type="NCBI Taxonomy" id="2212470"/>
    <lineage>
        <taxon>Bacteria</taxon>
        <taxon>Candidatus Eiseniibacteriota</taxon>
    </lineage>
</organism>
<dbReference type="PROSITE" id="PS00086">
    <property type="entry name" value="CYTOCHROME_P450"/>
    <property type="match status" value="1"/>
</dbReference>
<keyword evidence="2" id="KW-0349">Heme</keyword>
<comment type="similarity">
    <text evidence="1 2">Belongs to the cytochrome P450 family.</text>
</comment>
<proteinExistence type="inferred from homology"/>
<dbReference type="InterPro" id="IPR036396">
    <property type="entry name" value="Cyt_P450_sf"/>
</dbReference>
<dbReference type="AlphaFoldDB" id="A0A538SZU6"/>
<dbReference type="GO" id="GO:0020037">
    <property type="term" value="F:heme binding"/>
    <property type="evidence" value="ECO:0007669"/>
    <property type="project" value="InterPro"/>
</dbReference>
<evidence type="ECO:0000313" key="3">
    <source>
        <dbReference type="EMBL" id="TMQ56893.1"/>
    </source>
</evidence>
<dbReference type="GO" id="GO:0036199">
    <property type="term" value="F:cholest-4-en-3-one 26-monooxygenase activity"/>
    <property type="evidence" value="ECO:0007669"/>
    <property type="project" value="TreeGrafter"/>
</dbReference>
<evidence type="ECO:0000256" key="1">
    <source>
        <dbReference type="ARBA" id="ARBA00010617"/>
    </source>
</evidence>
<reference evidence="3 4" key="1">
    <citation type="journal article" date="2019" name="Nat. Microbiol.">
        <title>Mediterranean grassland soil C-N compound turnover is dependent on rainfall and depth, and is mediated by genomically divergent microorganisms.</title>
        <authorList>
            <person name="Diamond S."/>
            <person name="Andeer P.F."/>
            <person name="Li Z."/>
            <person name="Crits-Christoph A."/>
            <person name="Burstein D."/>
            <person name="Anantharaman K."/>
            <person name="Lane K.R."/>
            <person name="Thomas B.C."/>
            <person name="Pan C."/>
            <person name="Northen T.R."/>
            <person name="Banfield J.F."/>
        </authorList>
    </citation>
    <scope>NUCLEOTIDE SEQUENCE [LARGE SCALE GENOMIC DNA]</scope>
    <source>
        <strain evidence="3">WS_2</strain>
    </source>
</reference>
<evidence type="ECO:0000313" key="4">
    <source>
        <dbReference type="Proteomes" id="UP000317716"/>
    </source>
</evidence>
<dbReference type="InterPro" id="IPR001128">
    <property type="entry name" value="Cyt_P450"/>
</dbReference>
<dbReference type="Pfam" id="PF00067">
    <property type="entry name" value="p450"/>
    <property type="match status" value="1"/>
</dbReference>
<dbReference type="Proteomes" id="UP000317716">
    <property type="component" value="Unassembled WGS sequence"/>
</dbReference>
<keyword evidence="2" id="KW-0408">Iron</keyword>
<dbReference type="GO" id="GO:0006707">
    <property type="term" value="P:cholesterol catabolic process"/>
    <property type="evidence" value="ECO:0007669"/>
    <property type="project" value="TreeGrafter"/>
</dbReference>
<dbReference type="PRINTS" id="PR00359">
    <property type="entry name" value="BP450"/>
</dbReference>